<evidence type="ECO:0000313" key="2">
    <source>
        <dbReference type="Proteomes" id="UP001187343"/>
    </source>
</evidence>
<protein>
    <submittedName>
        <fullName evidence="1">Uncharacterized protein</fullName>
    </submittedName>
</protein>
<comment type="caution">
    <text evidence="1">The sequence shown here is derived from an EMBL/GenBank/DDBJ whole genome shotgun (WGS) entry which is preliminary data.</text>
</comment>
<dbReference type="AlphaFoldDB" id="A0AA88P9H6"/>
<accession>A0AA88P9H6</accession>
<sequence>MEQMPGQDSTTDFAKKRGKQKRLSLDEYAASLLQWLPSGIAASRAFQKTALAAIEIKVAVGLLCKARPSFLLSHKSLPNVRLGSVASLGHSSLKSLPKDRIGSGGIRTHAPEETGALIQRLRPLGHATLSGLHFPGHFYRRKGLPNADLAEMEQMPGQDSTTDFAKKRGKQKRLSLDEYAASLLQWLPSGIAASRAFQKTALAAVGFEPTPPKRLEP</sequence>
<name>A0AA88P9H6_9TELE</name>
<gene>
    <name evidence="1" type="ORF">Q8A67_020848</name>
</gene>
<dbReference type="Proteomes" id="UP001187343">
    <property type="component" value="Unassembled WGS sequence"/>
</dbReference>
<dbReference type="EMBL" id="JAUYZG010000020">
    <property type="protein sequence ID" value="KAK2876752.1"/>
    <property type="molecule type" value="Genomic_DNA"/>
</dbReference>
<proteinExistence type="predicted"/>
<organism evidence="1 2">
    <name type="scientific">Cirrhinus molitorella</name>
    <name type="common">mud carp</name>
    <dbReference type="NCBI Taxonomy" id="172907"/>
    <lineage>
        <taxon>Eukaryota</taxon>
        <taxon>Metazoa</taxon>
        <taxon>Chordata</taxon>
        <taxon>Craniata</taxon>
        <taxon>Vertebrata</taxon>
        <taxon>Euteleostomi</taxon>
        <taxon>Actinopterygii</taxon>
        <taxon>Neopterygii</taxon>
        <taxon>Teleostei</taxon>
        <taxon>Ostariophysi</taxon>
        <taxon>Cypriniformes</taxon>
        <taxon>Cyprinidae</taxon>
        <taxon>Labeoninae</taxon>
        <taxon>Labeonini</taxon>
        <taxon>Cirrhinus</taxon>
    </lineage>
</organism>
<evidence type="ECO:0000313" key="1">
    <source>
        <dbReference type="EMBL" id="KAK2876752.1"/>
    </source>
</evidence>
<reference evidence="1" key="1">
    <citation type="submission" date="2023-08" db="EMBL/GenBank/DDBJ databases">
        <title>Chromosome-level Genome Assembly of mud carp (Cirrhinus molitorella).</title>
        <authorList>
            <person name="Liu H."/>
        </authorList>
    </citation>
    <scope>NUCLEOTIDE SEQUENCE</scope>
    <source>
        <strain evidence="1">Prfri</strain>
        <tissue evidence="1">Muscle</tissue>
    </source>
</reference>
<keyword evidence="2" id="KW-1185">Reference proteome</keyword>